<feature type="domain" description="RNase H type-1" evidence="1">
    <location>
        <begin position="69"/>
        <end position="198"/>
    </location>
</feature>
<name>A0A6C0J8N8_9ZZZZ</name>
<accession>A0A6C0J8N8</accession>
<organism evidence="2">
    <name type="scientific">viral metagenome</name>
    <dbReference type="NCBI Taxonomy" id="1070528"/>
    <lineage>
        <taxon>unclassified sequences</taxon>
        <taxon>metagenomes</taxon>
        <taxon>organismal metagenomes</taxon>
    </lineage>
</organism>
<dbReference type="PROSITE" id="PS50879">
    <property type="entry name" value="RNASE_H_1"/>
    <property type="match status" value="1"/>
</dbReference>
<dbReference type="InterPro" id="IPR036397">
    <property type="entry name" value="RNaseH_sf"/>
</dbReference>
<dbReference type="AlphaFoldDB" id="A0A6C0J8N8"/>
<sequence length="224" mass="25277">MDISEAFECSQEPMETDDNNVTIALELSEPMEIDLDLSEPMEIDETILDKPILNKPILAKPILNKPIGQSIKISIFTDGSKNYYRAGWGFVIYVNGITDVMKLQRGNMHSDTSSYGAEVEAILQAMMFVTRFSKNVNIYKVTIYSDCKRAIDSLVDGKYPEIQKLVECMENVEIGHVYAHSLIEGNEIADKLAKGDDDAVEKYCKAKKEFGSVSNYFEKYVPCR</sequence>
<dbReference type="InterPro" id="IPR002156">
    <property type="entry name" value="RNaseH_domain"/>
</dbReference>
<protein>
    <recommendedName>
        <fullName evidence="1">RNase H type-1 domain-containing protein</fullName>
    </recommendedName>
</protein>
<reference evidence="2" key="1">
    <citation type="journal article" date="2020" name="Nature">
        <title>Giant virus diversity and host interactions through global metagenomics.</title>
        <authorList>
            <person name="Schulz F."/>
            <person name="Roux S."/>
            <person name="Paez-Espino D."/>
            <person name="Jungbluth S."/>
            <person name="Walsh D.A."/>
            <person name="Denef V.J."/>
            <person name="McMahon K.D."/>
            <person name="Konstantinidis K.T."/>
            <person name="Eloe-Fadrosh E.A."/>
            <person name="Kyrpides N.C."/>
            <person name="Woyke T."/>
        </authorList>
    </citation>
    <scope>NUCLEOTIDE SEQUENCE</scope>
    <source>
        <strain evidence="2">GVMAG-M-3300025880-56</strain>
    </source>
</reference>
<dbReference type="InterPro" id="IPR012337">
    <property type="entry name" value="RNaseH-like_sf"/>
</dbReference>
<evidence type="ECO:0000313" key="2">
    <source>
        <dbReference type="EMBL" id="QHU01999.1"/>
    </source>
</evidence>
<proteinExistence type="predicted"/>
<dbReference type="SUPFAM" id="SSF53098">
    <property type="entry name" value="Ribonuclease H-like"/>
    <property type="match status" value="1"/>
</dbReference>
<dbReference type="GO" id="GO:0004523">
    <property type="term" value="F:RNA-DNA hybrid ribonuclease activity"/>
    <property type="evidence" value="ECO:0007669"/>
    <property type="project" value="InterPro"/>
</dbReference>
<dbReference type="CDD" id="cd09276">
    <property type="entry name" value="Rnase_HI_RT_non_LTR"/>
    <property type="match status" value="1"/>
</dbReference>
<dbReference type="EMBL" id="MN740351">
    <property type="protein sequence ID" value="QHU01999.1"/>
    <property type="molecule type" value="Genomic_DNA"/>
</dbReference>
<evidence type="ECO:0000259" key="1">
    <source>
        <dbReference type="PROSITE" id="PS50879"/>
    </source>
</evidence>
<dbReference type="GO" id="GO:0003676">
    <property type="term" value="F:nucleic acid binding"/>
    <property type="evidence" value="ECO:0007669"/>
    <property type="project" value="InterPro"/>
</dbReference>
<dbReference type="Gene3D" id="3.30.420.10">
    <property type="entry name" value="Ribonuclease H-like superfamily/Ribonuclease H"/>
    <property type="match status" value="1"/>
</dbReference>